<dbReference type="InterPro" id="IPR012480">
    <property type="entry name" value="Hepar_II_III_C"/>
</dbReference>
<feature type="domain" description="Heparin-sulfate lyase N-terminal" evidence="6">
    <location>
        <begin position="151"/>
        <end position="289"/>
    </location>
</feature>
<feature type="domain" description="Heparinase II/III-like C-terminal" evidence="5">
    <location>
        <begin position="313"/>
        <end position="521"/>
    </location>
</feature>
<evidence type="ECO:0000259" key="5">
    <source>
        <dbReference type="Pfam" id="PF07940"/>
    </source>
</evidence>
<reference evidence="7 8" key="1">
    <citation type="submission" date="2015-06" db="EMBL/GenBank/DDBJ databases">
        <title>Draft Genome Sequence of Parabacteroides goldsteinii with Putative Novel Metallo-Beta-Lactamases Isolated from a Blood Culture from a Human Patient.</title>
        <authorList>
            <person name="Krogh T.J."/>
            <person name="Agergaard C.N."/>
            <person name="Moller-Jensen J."/>
            <person name="Justesen U.S."/>
        </authorList>
    </citation>
    <scope>NUCLEOTIDE SEQUENCE [LARGE SCALE GENOMIC DNA]</scope>
    <source>
        <strain evidence="7 8">910340</strain>
    </source>
</reference>
<sequence length="532" mass="62994">MTHLILYYNTIRFLKFKQLFFQLWYRGKRLVWKTFRFRYSFDHTKEGFPLHIIDFIHKYISAEEINSFHFLNKTSEFTIWDDERHGKLWSYNLNYMDFLLQDNLSLQKKFYWINKFIIDLKSNKNGLEPYPIALRGVNWIKFFSKYSLLIPPENTKNWNTSLYNQYRILSDNLEYHLLGNHLLEDAFSLLWAALYFKDNFFYEQATQLLYSELEEQILPDGAHYELTPMYHEILLDRLLDCINAAKYNMRFDQQKYIVKYMESKAIKMLGWLEAIIYTDGSMPLFNDSTYGVAPIARDLFLYAKRLGLTWSKENLKESGYRKFESSGFEMVLDVGNIGPDYIPGHAHADTFNYELRIDGKPFIIDSGISTYEKNVRRQYERETQAHNTVRVAGQSSSNVWGGFRVAQRAKITYLKEERNSITARHNGFRQLGVEHQRRFNMKNREITIEDQLIPAKGAKGINYIHLHPDVTILSVDMDSVKTDRGTISFSGADKVWIESCEIAFEYNKLIPTKKICLAFTNQMQYTIRHNIQ</sequence>
<dbReference type="Proteomes" id="UP000036166">
    <property type="component" value="Unassembled WGS sequence"/>
</dbReference>
<dbReference type="SUPFAM" id="SSF48230">
    <property type="entry name" value="Chondroitin AC/alginate lyase"/>
    <property type="match status" value="1"/>
</dbReference>
<dbReference type="Gene3D" id="1.50.10.100">
    <property type="entry name" value="Chondroitin AC/alginate lyase"/>
    <property type="match status" value="1"/>
</dbReference>
<dbReference type="Gene3D" id="2.70.98.70">
    <property type="match status" value="1"/>
</dbReference>
<dbReference type="EMBL" id="LFJV01000086">
    <property type="protein sequence ID" value="KMM31720.1"/>
    <property type="molecule type" value="Genomic_DNA"/>
</dbReference>
<dbReference type="PATRIC" id="fig|328812.4.peg.5471"/>
<dbReference type="Pfam" id="PF07940">
    <property type="entry name" value="Hepar_II_III_C"/>
    <property type="match status" value="1"/>
</dbReference>
<evidence type="ECO:0000313" key="7">
    <source>
        <dbReference type="EMBL" id="KMM31720.1"/>
    </source>
</evidence>
<name>A0A0J6CER6_9BACT</name>
<accession>A0A0J6CER6</accession>
<organism evidence="7 8">
    <name type="scientific">Parabacteroides goldsteinii</name>
    <dbReference type="NCBI Taxonomy" id="328812"/>
    <lineage>
        <taxon>Bacteria</taxon>
        <taxon>Pseudomonadati</taxon>
        <taxon>Bacteroidota</taxon>
        <taxon>Bacteroidia</taxon>
        <taxon>Bacteroidales</taxon>
        <taxon>Tannerellaceae</taxon>
        <taxon>Parabacteroides</taxon>
    </lineage>
</organism>
<dbReference type="GO" id="GO:0016740">
    <property type="term" value="F:transferase activity"/>
    <property type="evidence" value="ECO:0007669"/>
    <property type="project" value="UniProtKB-KW"/>
</dbReference>
<keyword evidence="3" id="KW-0574">Periplasm</keyword>
<comment type="caution">
    <text evidence="7">The sequence shown here is derived from an EMBL/GenBank/DDBJ whole genome shotgun (WGS) entry which is preliminary data.</text>
</comment>
<dbReference type="PANTHER" id="PTHR39210">
    <property type="entry name" value="HEPARIN-SULFATE LYASE"/>
    <property type="match status" value="1"/>
</dbReference>
<keyword evidence="4" id="KW-0456">Lyase</keyword>
<gene>
    <name evidence="7" type="ORF">ACM15_21105</name>
</gene>
<dbReference type="GO" id="GO:0016829">
    <property type="term" value="F:lyase activity"/>
    <property type="evidence" value="ECO:0007669"/>
    <property type="project" value="UniProtKB-KW"/>
</dbReference>
<keyword evidence="2" id="KW-0732">Signal</keyword>
<evidence type="ECO:0000259" key="6">
    <source>
        <dbReference type="Pfam" id="PF16889"/>
    </source>
</evidence>
<evidence type="ECO:0000313" key="8">
    <source>
        <dbReference type="Proteomes" id="UP000036166"/>
    </source>
</evidence>
<keyword evidence="7" id="KW-0808">Transferase</keyword>
<evidence type="ECO:0000256" key="1">
    <source>
        <dbReference type="ARBA" id="ARBA00004418"/>
    </source>
</evidence>
<comment type="subcellular location">
    <subcellularLocation>
        <location evidence="1">Periplasm</location>
    </subcellularLocation>
</comment>
<dbReference type="PANTHER" id="PTHR39210:SF1">
    <property type="entry name" value="HEPARIN-SULFATE LYASE"/>
    <property type="match status" value="1"/>
</dbReference>
<dbReference type="RefSeq" id="WP_048317211.1">
    <property type="nucleotide sequence ID" value="NZ_LFJV01000086.1"/>
</dbReference>
<dbReference type="InterPro" id="IPR031680">
    <property type="entry name" value="Hepar_II_III_N"/>
</dbReference>
<dbReference type="AlphaFoldDB" id="A0A0J6CER6"/>
<proteinExistence type="predicted"/>
<evidence type="ECO:0000256" key="3">
    <source>
        <dbReference type="ARBA" id="ARBA00022764"/>
    </source>
</evidence>
<evidence type="ECO:0000256" key="2">
    <source>
        <dbReference type="ARBA" id="ARBA00022729"/>
    </source>
</evidence>
<dbReference type="GO" id="GO:0042597">
    <property type="term" value="C:periplasmic space"/>
    <property type="evidence" value="ECO:0007669"/>
    <property type="project" value="UniProtKB-SubCell"/>
</dbReference>
<protein>
    <submittedName>
        <fullName evidence="7">Prenyltransferase</fullName>
    </submittedName>
</protein>
<evidence type="ECO:0000256" key="4">
    <source>
        <dbReference type="ARBA" id="ARBA00023239"/>
    </source>
</evidence>
<dbReference type="InterPro" id="IPR008929">
    <property type="entry name" value="Chondroitin_lyas"/>
</dbReference>
<dbReference type="Pfam" id="PF16889">
    <property type="entry name" value="Hepar_II_III_N"/>
    <property type="match status" value="1"/>
</dbReference>